<gene>
    <name evidence="1" type="ORF">FAK_03690</name>
</gene>
<protein>
    <recommendedName>
        <fullName evidence="3">Nucleotidyltransferase domain-containing protein</fullName>
    </recommendedName>
</protein>
<evidence type="ECO:0000313" key="2">
    <source>
        <dbReference type="Proteomes" id="UP001366166"/>
    </source>
</evidence>
<dbReference type="EMBL" id="AP028679">
    <property type="protein sequence ID" value="BEQ13303.1"/>
    <property type="molecule type" value="Genomic_DNA"/>
</dbReference>
<dbReference type="RefSeq" id="WP_338604872.1">
    <property type="nucleotide sequence ID" value="NZ_AP028679.1"/>
</dbReference>
<accession>A0AAU9EU26</accession>
<dbReference type="SUPFAM" id="SSF81301">
    <property type="entry name" value="Nucleotidyltransferase"/>
    <property type="match status" value="1"/>
</dbReference>
<dbReference type="InterPro" id="IPR043519">
    <property type="entry name" value="NT_sf"/>
</dbReference>
<keyword evidence="2" id="KW-1185">Reference proteome</keyword>
<organism evidence="1 2">
    <name type="scientific">Desulfoferula mesophila</name>
    <dbReference type="NCBI Taxonomy" id="3058419"/>
    <lineage>
        <taxon>Bacteria</taxon>
        <taxon>Pseudomonadati</taxon>
        <taxon>Thermodesulfobacteriota</taxon>
        <taxon>Desulfarculia</taxon>
        <taxon>Desulfarculales</taxon>
        <taxon>Desulfarculaceae</taxon>
        <taxon>Desulfoferula</taxon>
    </lineage>
</organism>
<name>A0AAU9EU26_9BACT</name>
<evidence type="ECO:0008006" key="3">
    <source>
        <dbReference type="Google" id="ProtNLM"/>
    </source>
</evidence>
<dbReference type="KEGG" id="dmp:FAK_03690"/>
<dbReference type="Proteomes" id="UP001366166">
    <property type="component" value="Chromosome"/>
</dbReference>
<dbReference type="AlphaFoldDB" id="A0AAU9EU26"/>
<proteinExistence type="predicted"/>
<evidence type="ECO:0000313" key="1">
    <source>
        <dbReference type="EMBL" id="BEQ13303.1"/>
    </source>
</evidence>
<sequence>MAKKPPQRPEDIFDELLEDLAHALGTDLVSVVLFGSAAAGRYVKGRSDMNLLIMVSEGARRTTSRLLPFAGKWAPAGVAPPLVMTPDYLAASTDVFPIEFLVMAANHKTLHGEDPLAALALEPAHLRLQLERELKGKVTALRTRLLGSGGDARALTELSREALPAFVAFFQAYLELTSGGFPDEPSEVLAALAQAGLNVEAFQKLGQVRAGALKPSPPELVALWEEGIAELDLISQQVDKLQV</sequence>
<reference evidence="2" key="1">
    <citation type="journal article" date="2023" name="Arch. Microbiol.">
        <title>Desulfoferula mesophilus gen. nov. sp. nov., a mesophilic sulfate-reducing bacterium isolated from a brackish lake sediment.</title>
        <authorList>
            <person name="Watanabe T."/>
            <person name="Yabe T."/>
            <person name="Tsuji J.M."/>
            <person name="Fukui M."/>
        </authorList>
    </citation>
    <scope>NUCLEOTIDE SEQUENCE [LARGE SCALE GENOMIC DNA]</scope>
    <source>
        <strain evidence="2">12FAK</strain>
    </source>
</reference>
<dbReference type="Gene3D" id="3.30.460.10">
    <property type="entry name" value="Beta Polymerase, domain 2"/>
    <property type="match status" value="1"/>
</dbReference>